<dbReference type="CDD" id="cd01997">
    <property type="entry name" value="GMP_synthase_C"/>
    <property type="match status" value="1"/>
</dbReference>
<dbReference type="PRINTS" id="PR00096">
    <property type="entry name" value="GATASE"/>
</dbReference>
<evidence type="ECO:0000256" key="3">
    <source>
        <dbReference type="ARBA" id="ARBA00022598"/>
    </source>
</evidence>
<gene>
    <name evidence="9 12" type="primary">guaA</name>
    <name evidence="12" type="ORF">M9393_00540</name>
</gene>
<keyword evidence="8 9" id="KW-0315">Glutamine amidotransferase</keyword>
<keyword evidence="7 9" id="KW-0067">ATP-binding</keyword>
<dbReference type="PRINTS" id="PR00099">
    <property type="entry name" value="CPSGATASE"/>
</dbReference>
<name>A0A9Q8X123_9ENTR</name>
<keyword evidence="3 9" id="KW-0436">Ligase</keyword>
<comment type="function">
    <text evidence="1 9">Catalyzes the synthesis of GMP from XMP.</text>
</comment>
<dbReference type="Gene3D" id="3.40.50.880">
    <property type="match status" value="1"/>
</dbReference>
<dbReference type="SUPFAM" id="SSF52402">
    <property type="entry name" value="Adenine nucleotide alpha hydrolases-like"/>
    <property type="match status" value="1"/>
</dbReference>
<dbReference type="RefSeq" id="WP_250248684.1">
    <property type="nucleotide sequence ID" value="NZ_CP097753.1"/>
</dbReference>
<evidence type="ECO:0000256" key="4">
    <source>
        <dbReference type="ARBA" id="ARBA00022741"/>
    </source>
</evidence>
<evidence type="ECO:0000256" key="1">
    <source>
        <dbReference type="ARBA" id="ARBA00002332"/>
    </source>
</evidence>
<keyword evidence="4 9" id="KW-0547">Nucleotide-binding</keyword>
<evidence type="ECO:0000313" key="13">
    <source>
        <dbReference type="Proteomes" id="UP001056209"/>
    </source>
</evidence>
<feature type="binding site" evidence="10">
    <location>
        <begin position="246"/>
        <end position="252"/>
    </location>
    <ligand>
        <name>ATP</name>
        <dbReference type="ChEBI" id="CHEBI:30616"/>
    </ligand>
</feature>
<dbReference type="EC" id="6.3.5.2" evidence="9"/>
<protein>
    <recommendedName>
        <fullName evidence="9">GMP synthase [glutamine-hydrolyzing]</fullName>
        <ecNumber evidence="9">6.3.5.2</ecNumber>
    </recommendedName>
    <alternativeName>
        <fullName evidence="9">GMP synthetase</fullName>
    </alternativeName>
    <alternativeName>
        <fullName evidence="9">Glutamine amidotransferase</fullName>
    </alternativeName>
</protein>
<dbReference type="SUPFAM" id="SSF54810">
    <property type="entry name" value="GMP synthetase C-terminal dimerisation domain"/>
    <property type="match status" value="1"/>
</dbReference>
<feature type="active site" evidence="9">
    <location>
        <position position="194"/>
    </location>
</feature>
<dbReference type="Pfam" id="PF00958">
    <property type="entry name" value="GMP_synt_C"/>
    <property type="match status" value="1"/>
</dbReference>
<dbReference type="InterPro" id="IPR017926">
    <property type="entry name" value="GATASE"/>
</dbReference>
<keyword evidence="5 9" id="KW-0332">GMP biosynthesis</keyword>
<evidence type="ECO:0000256" key="10">
    <source>
        <dbReference type="PROSITE-ProRule" id="PRU00886"/>
    </source>
</evidence>
<dbReference type="InterPro" id="IPR029062">
    <property type="entry name" value="Class_I_gatase-like"/>
</dbReference>
<dbReference type="AlphaFoldDB" id="A0A9Q8X123"/>
<dbReference type="Pfam" id="PF00117">
    <property type="entry name" value="GATase"/>
    <property type="match status" value="1"/>
</dbReference>
<dbReference type="InterPro" id="IPR022955">
    <property type="entry name" value="GMP_synthase"/>
</dbReference>
<reference evidence="12" key="1">
    <citation type="submission" date="2022-05" db="EMBL/GenBank/DDBJ databases">
        <title>Impact of host demography and evolutionary history on endosymbiont molecular evolution: a test in carpenter ants (Genus Camponotus) and their Blochmannia endosymbionts.</title>
        <authorList>
            <person name="Manthey J.D."/>
            <person name="Giron J.C."/>
            <person name="Hruska J.P."/>
        </authorList>
    </citation>
    <scope>NUCLEOTIDE SEQUENCE</scope>
    <source>
        <strain evidence="12">C-039</strain>
    </source>
</reference>
<comment type="pathway">
    <text evidence="2 9">Purine metabolism; GMP biosynthesis; GMP from XMP (L-Gln route): step 1/1.</text>
</comment>
<accession>A0A9Q8X123</accession>
<dbReference type="CDD" id="cd01742">
    <property type="entry name" value="GATase1_GMP_Synthase"/>
    <property type="match status" value="1"/>
</dbReference>
<evidence type="ECO:0000256" key="7">
    <source>
        <dbReference type="ARBA" id="ARBA00022840"/>
    </source>
</evidence>
<dbReference type="PROSITE" id="PS51553">
    <property type="entry name" value="GMPS_ATP_PPASE"/>
    <property type="match status" value="1"/>
</dbReference>
<evidence type="ECO:0000256" key="6">
    <source>
        <dbReference type="ARBA" id="ARBA00022755"/>
    </source>
</evidence>
<feature type="active site" evidence="9">
    <location>
        <position position="192"/>
    </location>
</feature>
<sequence>MVALSNKIDHNIKCSDYRILVIDFGSQYTQLLLRRIRELGVYSELFPWNISKSQIYSFNPSGIILSGGPHSVADLHFPSIPEFVFQLGIPIFGICYGMQIMSKQLGGEVKHLTTQREFGRTRITLVTESILTSDMCDYVDDITGHSVLDVWMSHGDIVTTVPQDFTVIGINKSHQVAVMANEDRRLYGVQFHPEVTHTKKGKNILERFVMRICSCKSSWKVANIIDNIVMDIRMKVGNDKVILGFSGGIDSLVTALLLRRAVGCQFICIFIDNGLLLHREFDRIKDFCDKNYDLKIIYVSKEQLFLDALIGIIDPEEKRKIIGKIFTEVFEEQIRNLVPIKWLVQGTIYSDIIESGMSLSYFKNVIKSHHNVGCFSGIMNVKLLEPIKNLFKDEVRSIGLELGIPHNIVYRYPFPGPGLAIRILGEVKREYCDILRKVDFIFIEELKRDNLYYSISQAFAVFLPIHSVGIQGDLRKYEWVVSLRAVETIDFMTARWAYLPYGFLNKVSNRIVNEVEGISRVVYDISSKPPATIEWE</sequence>
<dbReference type="Gene3D" id="3.40.50.620">
    <property type="entry name" value="HUPs"/>
    <property type="match status" value="1"/>
</dbReference>
<evidence type="ECO:0000256" key="5">
    <source>
        <dbReference type="ARBA" id="ARBA00022749"/>
    </source>
</evidence>
<feature type="domain" description="GMPS ATP-PPase" evidence="11">
    <location>
        <begin position="219"/>
        <end position="411"/>
    </location>
</feature>
<evidence type="ECO:0000313" key="12">
    <source>
        <dbReference type="EMBL" id="URJ28253.1"/>
    </source>
</evidence>
<dbReference type="GO" id="GO:0003921">
    <property type="term" value="F:GMP synthase activity"/>
    <property type="evidence" value="ECO:0007669"/>
    <property type="project" value="InterPro"/>
</dbReference>
<comment type="subunit">
    <text evidence="9">Homodimer.</text>
</comment>
<dbReference type="Gene3D" id="3.30.300.10">
    <property type="match status" value="1"/>
</dbReference>
<keyword evidence="6 9" id="KW-0658">Purine biosynthesis</keyword>
<evidence type="ECO:0000256" key="2">
    <source>
        <dbReference type="ARBA" id="ARBA00005153"/>
    </source>
</evidence>
<evidence type="ECO:0000256" key="9">
    <source>
        <dbReference type="HAMAP-Rule" id="MF_00344"/>
    </source>
</evidence>
<evidence type="ECO:0000256" key="8">
    <source>
        <dbReference type="ARBA" id="ARBA00022962"/>
    </source>
</evidence>
<dbReference type="NCBIfam" id="NF000848">
    <property type="entry name" value="PRK00074.1"/>
    <property type="match status" value="1"/>
</dbReference>
<dbReference type="NCBIfam" id="TIGR00888">
    <property type="entry name" value="guaA_Nterm"/>
    <property type="match status" value="1"/>
</dbReference>
<dbReference type="PANTHER" id="PTHR11922:SF2">
    <property type="entry name" value="GMP SYNTHASE [GLUTAMINE-HYDROLYZING]"/>
    <property type="match status" value="1"/>
</dbReference>
<dbReference type="FunFam" id="3.40.50.880:FF:000001">
    <property type="entry name" value="GMP synthase [glutamine-hydrolyzing]"/>
    <property type="match status" value="1"/>
</dbReference>
<dbReference type="PANTHER" id="PTHR11922">
    <property type="entry name" value="GMP SYNTHASE-RELATED"/>
    <property type="match status" value="1"/>
</dbReference>
<dbReference type="InterPro" id="IPR014729">
    <property type="entry name" value="Rossmann-like_a/b/a_fold"/>
</dbReference>
<dbReference type="FunFam" id="3.30.300.10:FF:000002">
    <property type="entry name" value="GMP synthase [glutamine-hydrolyzing]"/>
    <property type="match status" value="1"/>
</dbReference>
<dbReference type="GO" id="GO:0005524">
    <property type="term" value="F:ATP binding"/>
    <property type="evidence" value="ECO:0007669"/>
    <property type="project" value="UniProtKB-UniRule"/>
</dbReference>
<dbReference type="SUPFAM" id="SSF52317">
    <property type="entry name" value="Class I glutamine amidotransferase-like"/>
    <property type="match status" value="1"/>
</dbReference>
<feature type="active site" description="Nucleophile" evidence="9">
    <location>
        <position position="95"/>
    </location>
</feature>
<dbReference type="PROSITE" id="PS51273">
    <property type="entry name" value="GATASE_TYPE_1"/>
    <property type="match status" value="1"/>
</dbReference>
<dbReference type="EMBL" id="CP097753">
    <property type="protein sequence ID" value="URJ28253.1"/>
    <property type="molecule type" value="Genomic_DNA"/>
</dbReference>
<comment type="catalytic activity">
    <reaction evidence="9">
        <text>XMP + L-glutamine + ATP + H2O = GMP + L-glutamate + AMP + diphosphate + 2 H(+)</text>
        <dbReference type="Rhea" id="RHEA:11680"/>
        <dbReference type="ChEBI" id="CHEBI:15377"/>
        <dbReference type="ChEBI" id="CHEBI:15378"/>
        <dbReference type="ChEBI" id="CHEBI:29985"/>
        <dbReference type="ChEBI" id="CHEBI:30616"/>
        <dbReference type="ChEBI" id="CHEBI:33019"/>
        <dbReference type="ChEBI" id="CHEBI:57464"/>
        <dbReference type="ChEBI" id="CHEBI:58115"/>
        <dbReference type="ChEBI" id="CHEBI:58359"/>
        <dbReference type="ChEBI" id="CHEBI:456215"/>
        <dbReference type="EC" id="6.3.5.2"/>
    </reaction>
</comment>
<dbReference type="Proteomes" id="UP001056209">
    <property type="component" value="Chromosome"/>
</dbReference>
<dbReference type="HAMAP" id="MF_00344">
    <property type="entry name" value="GMP_synthase"/>
    <property type="match status" value="1"/>
</dbReference>
<proteinExistence type="inferred from homology"/>
<evidence type="ECO:0000259" key="11">
    <source>
        <dbReference type="PROSITE" id="PS51553"/>
    </source>
</evidence>
<dbReference type="InterPro" id="IPR025777">
    <property type="entry name" value="GMPS_ATP_PPase_dom"/>
</dbReference>
<dbReference type="InterPro" id="IPR004739">
    <property type="entry name" value="GMP_synth_GATase"/>
</dbReference>
<dbReference type="InterPro" id="IPR001674">
    <property type="entry name" value="GMP_synth_C"/>
</dbReference>
<dbReference type="NCBIfam" id="TIGR00884">
    <property type="entry name" value="guaA_Cterm"/>
    <property type="match status" value="1"/>
</dbReference>
<dbReference type="PRINTS" id="PR00097">
    <property type="entry name" value="ANTSNTHASEII"/>
</dbReference>
<dbReference type="GO" id="GO:0005829">
    <property type="term" value="C:cytosol"/>
    <property type="evidence" value="ECO:0007669"/>
    <property type="project" value="TreeGrafter"/>
</dbReference>
<organism evidence="12 13">
    <name type="scientific">Candidatus Blochmannia vicinus</name>
    <name type="common">nom. nud.</name>
    <dbReference type="NCBI Taxonomy" id="251540"/>
    <lineage>
        <taxon>Bacteria</taxon>
        <taxon>Pseudomonadati</taxon>
        <taxon>Pseudomonadota</taxon>
        <taxon>Gammaproteobacteria</taxon>
        <taxon>Enterobacterales</taxon>
        <taxon>Enterobacteriaceae</taxon>
        <taxon>ant endosymbionts</taxon>
        <taxon>Candidatus Blochmanniella</taxon>
    </lineage>
</organism>